<dbReference type="Gene3D" id="3.40.50.360">
    <property type="match status" value="1"/>
</dbReference>
<dbReference type="Pfam" id="PF03358">
    <property type="entry name" value="FMN_red"/>
    <property type="match status" value="1"/>
</dbReference>
<feature type="domain" description="Flavodoxin-like" evidence="2">
    <location>
        <begin position="26"/>
        <end position="195"/>
    </location>
</feature>
<dbReference type="InterPro" id="IPR008254">
    <property type="entry name" value="Flavodoxin/NO_synth"/>
</dbReference>
<dbReference type="Proteomes" id="UP000236736">
    <property type="component" value="Unassembled WGS sequence"/>
</dbReference>
<dbReference type="PROSITE" id="PS50902">
    <property type="entry name" value="FLAVODOXIN_LIKE"/>
    <property type="match status" value="1"/>
</dbReference>
<keyword evidence="1" id="KW-0732">Signal</keyword>
<dbReference type="OrthoDB" id="9790745at2"/>
<dbReference type="InterPro" id="IPR029039">
    <property type="entry name" value="Flavoprotein-like_sf"/>
</dbReference>
<reference evidence="4" key="1">
    <citation type="submission" date="2016-10" db="EMBL/GenBank/DDBJ databases">
        <authorList>
            <person name="Varghese N."/>
            <person name="Submissions S."/>
        </authorList>
    </citation>
    <scope>NUCLEOTIDE SEQUENCE [LARGE SCALE GENOMIC DNA]</scope>
    <source>
        <strain evidence="4">DSM 17298</strain>
    </source>
</reference>
<sequence length="195" mass="20845">MRKFTLFLYFLIGSIFSSFSQENPVVLITYYSQSGNTEKLAQAVAKGAKSVPEVEVKLLPIDQVGESDVLEASAIIVGSPVYNANVAPAIQEFINSWPFEGSPMKNKIGAAFSTGGGISIGEELVMLNILHSMLIYGMIVVGGEETETAFGASAVTGEGPFGEGEMDDLFLKKGFGLGSRVAKLVVSFHNPPDWK</sequence>
<dbReference type="EMBL" id="FNVR01000002">
    <property type="protein sequence ID" value="SEF54326.1"/>
    <property type="molecule type" value="Genomic_DNA"/>
</dbReference>
<dbReference type="InterPro" id="IPR005025">
    <property type="entry name" value="FMN_Rdtase-like_dom"/>
</dbReference>
<gene>
    <name evidence="3" type="ORF">SAMN03080598_00531</name>
</gene>
<dbReference type="GO" id="GO:0016491">
    <property type="term" value="F:oxidoreductase activity"/>
    <property type="evidence" value="ECO:0007669"/>
    <property type="project" value="InterPro"/>
</dbReference>
<evidence type="ECO:0000256" key="1">
    <source>
        <dbReference type="SAM" id="SignalP"/>
    </source>
</evidence>
<dbReference type="GO" id="GO:0010181">
    <property type="term" value="F:FMN binding"/>
    <property type="evidence" value="ECO:0007669"/>
    <property type="project" value="InterPro"/>
</dbReference>
<feature type="signal peptide" evidence="1">
    <location>
        <begin position="1"/>
        <end position="20"/>
    </location>
</feature>
<organism evidence="3 4">
    <name type="scientific">Algoriphagus boritolerans DSM 17298 = JCM 18970</name>
    <dbReference type="NCBI Taxonomy" id="1120964"/>
    <lineage>
        <taxon>Bacteria</taxon>
        <taxon>Pseudomonadati</taxon>
        <taxon>Bacteroidota</taxon>
        <taxon>Cytophagia</taxon>
        <taxon>Cytophagales</taxon>
        <taxon>Cyclobacteriaceae</taxon>
        <taxon>Algoriphagus</taxon>
    </lineage>
</organism>
<evidence type="ECO:0000313" key="4">
    <source>
        <dbReference type="Proteomes" id="UP000236736"/>
    </source>
</evidence>
<dbReference type="STRING" id="1120964.GCA_001313265_01024"/>
<dbReference type="AlphaFoldDB" id="A0A1H5SUS7"/>
<proteinExistence type="predicted"/>
<keyword evidence="4" id="KW-1185">Reference proteome</keyword>
<feature type="chain" id="PRO_5009284376" evidence="1">
    <location>
        <begin position="21"/>
        <end position="195"/>
    </location>
</feature>
<accession>A0A1H5SUS7</accession>
<name>A0A1H5SUS7_9BACT</name>
<evidence type="ECO:0000313" key="3">
    <source>
        <dbReference type="EMBL" id="SEF54326.1"/>
    </source>
</evidence>
<protein>
    <submittedName>
        <fullName evidence="3">NAD(P)H dehydrogenase (Quinone)</fullName>
    </submittedName>
</protein>
<dbReference type="SUPFAM" id="SSF52218">
    <property type="entry name" value="Flavoproteins"/>
    <property type="match status" value="1"/>
</dbReference>
<evidence type="ECO:0000259" key="2">
    <source>
        <dbReference type="PROSITE" id="PS50902"/>
    </source>
</evidence>
<dbReference type="RefSeq" id="WP_103923256.1">
    <property type="nucleotide sequence ID" value="NZ_FNVR01000002.1"/>
</dbReference>